<dbReference type="EMBL" id="MT143986">
    <property type="protein sequence ID" value="QJA45125.1"/>
    <property type="molecule type" value="Genomic_DNA"/>
</dbReference>
<proteinExistence type="predicted"/>
<accession>A0A6H1ZCY1</accession>
<gene>
    <name evidence="1" type="ORF">TM448A00186_0037</name>
    <name evidence="2" type="ORF">TM448B01012_0005</name>
</gene>
<organism evidence="1">
    <name type="scientific">viral metagenome</name>
    <dbReference type="NCBI Taxonomy" id="1070528"/>
    <lineage>
        <taxon>unclassified sequences</taxon>
        <taxon>metagenomes</taxon>
        <taxon>organismal metagenomes</taxon>
    </lineage>
</organism>
<protein>
    <submittedName>
        <fullName evidence="1">Uncharacterized protein</fullName>
    </submittedName>
</protein>
<name>A0A6H1ZCY1_9ZZZZ</name>
<evidence type="ECO:0000313" key="1">
    <source>
        <dbReference type="EMBL" id="QJA45125.1"/>
    </source>
</evidence>
<evidence type="ECO:0000313" key="2">
    <source>
        <dbReference type="EMBL" id="QJH97440.1"/>
    </source>
</evidence>
<sequence>MSTDIHAHFEIKVGNRWLHYSKPHLERNYQLFAKMANVRNYDEVEPISMPKGLPYDISKVTELENKWWDSDGHSHSWFNAQEIKEIIEYHEEIIGEENIYKVYLDQWNYLNGNSWDSFEQYREDYLPEVQDIRLVFWFDN</sequence>
<dbReference type="EMBL" id="MT144687">
    <property type="protein sequence ID" value="QJH97440.1"/>
    <property type="molecule type" value="Genomic_DNA"/>
</dbReference>
<dbReference type="AlphaFoldDB" id="A0A6H1ZCY1"/>
<reference evidence="1" key="1">
    <citation type="submission" date="2020-03" db="EMBL/GenBank/DDBJ databases">
        <title>The deep terrestrial virosphere.</title>
        <authorList>
            <person name="Holmfeldt K."/>
            <person name="Nilsson E."/>
            <person name="Simone D."/>
            <person name="Lopez-Fernandez M."/>
            <person name="Wu X."/>
            <person name="de Brujin I."/>
            <person name="Lundin D."/>
            <person name="Andersson A."/>
            <person name="Bertilsson S."/>
            <person name="Dopson M."/>
        </authorList>
    </citation>
    <scope>NUCLEOTIDE SEQUENCE</scope>
    <source>
        <strain evidence="1">TM448A00186</strain>
        <strain evidence="2">TM448B01012</strain>
    </source>
</reference>